<evidence type="ECO:0008006" key="3">
    <source>
        <dbReference type="Google" id="ProtNLM"/>
    </source>
</evidence>
<dbReference type="PROSITE" id="PS51257">
    <property type="entry name" value="PROKAR_LIPOPROTEIN"/>
    <property type="match status" value="1"/>
</dbReference>
<proteinExistence type="predicted"/>
<dbReference type="RefSeq" id="WP_188386826.1">
    <property type="nucleotide sequence ID" value="NZ_BMFK01000001.1"/>
</dbReference>
<dbReference type="Proteomes" id="UP000605259">
    <property type="component" value="Unassembled WGS sequence"/>
</dbReference>
<dbReference type="EMBL" id="BMFK01000001">
    <property type="protein sequence ID" value="GGE57275.1"/>
    <property type="molecule type" value="Genomic_DNA"/>
</dbReference>
<organism evidence="1 2">
    <name type="scientific">Priestia taiwanensis</name>
    <dbReference type="NCBI Taxonomy" id="1347902"/>
    <lineage>
        <taxon>Bacteria</taxon>
        <taxon>Bacillati</taxon>
        <taxon>Bacillota</taxon>
        <taxon>Bacilli</taxon>
        <taxon>Bacillales</taxon>
        <taxon>Bacillaceae</taxon>
        <taxon>Priestia</taxon>
    </lineage>
</organism>
<gene>
    <name evidence="1" type="ORF">GCM10007140_04530</name>
</gene>
<name>A0A917AJR8_9BACI</name>
<reference evidence="1" key="1">
    <citation type="journal article" date="2014" name="Int. J. Syst. Evol. Microbiol.">
        <title>Complete genome sequence of Corynebacterium casei LMG S-19264T (=DSM 44701T), isolated from a smear-ripened cheese.</title>
        <authorList>
            <consortium name="US DOE Joint Genome Institute (JGI-PGF)"/>
            <person name="Walter F."/>
            <person name="Albersmeier A."/>
            <person name="Kalinowski J."/>
            <person name="Ruckert C."/>
        </authorList>
    </citation>
    <scope>NUCLEOTIDE SEQUENCE</scope>
    <source>
        <strain evidence="1">CGMCC 1.12698</strain>
    </source>
</reference>
<dbReference type="Pfam" id="PF11518">
    <property type="entry name" value="DUF3221"/>
    <property type="match status" value="1"/>
</dbReference>
<dbReference type="InterPro" id="IPR012340">
    <property type="entry name" value="NA-bd_OB-fold"/>
</dbReference>
<comment type="caution">
    <text evidence="1">The sequence shown here is derived from an EMBL/GenBank/DDBJ whole genome shotgun (WGS) entry which is preliminary data.</text>
</comment>
<evidence type="ECO:0000313" key="1">
    <source>
        <dbReference type="EMBL" id="GGE57275.1"/>
    </source>
</evidence>
<dbReference type="Gene3D" id="2.40.50.140">
    <property type="entry name" value="Nucleic acid-binding proteins"/>
    <property type="match status" value="1"/>
</dbReference>
<dbReference type="InterPro" id="IPR021598">
    <property type="entry name" value="DUF3221"/>
</dbReference>
<keyword evidence="2" id="KW-1185">Reference proteome</keyword>
<dbReference type="AlphaFoldDB" id="A0A917AJR8"/>
<reference evidence="1" key="2">
    <citation type="submission" date="2020-09" db="EMBL/GenBank/DDBJ databases">
        <authorList>
            <person name="Sun Q."/>
            <person name="Zhou Y."/>
        </authorList>
    </citation>
    <scope>NUCLEOTIDE SEQUENCE</scope>
    <source>
        <strain evidence="1">CGMCC 1.12698</strain>
    </source>
</reference>
<evidence type="ECO:0000313" key="2">
    <source>
        <dbReference type="Proteomes" id="UP000605259"/>
    </source>
</evidence>
<accession>A0A917AJR8</accession>
<sequence length="125" mass="14168">MKRVNVLVLVGCLVLLLSLFGCTNKEEPVADYMKMSDFKTLTGYIVLKNGKILLIQGNNVNKKDLEAFTLQEIIHTYNERIFIGFHDGIDSSALVTGVKVKVWYDMIQESDPPQTTVLKFELLEN</sequence>
<protein>
    <recommendedName>
        <fullName evidence="3">DUF3221 domain-containing protein</fullName>
    </recommendedName>
</protein>